<evidence type="ECO:0000313" key="5">
    <source>
        <dbReference type="Proteomes" id="UP001557470"/>
    </source>
</evidence>
<proteinExistence type="predicted"/>
<keyword evidence="1" id="KW-1133">Transmembrane helix</keyword>
<keyword evidence="1" id="KW-0812">Transmembrane</keyword>
<gene>
    <name evidence="4" type="ORF">UPYG_G00162120</name>
</gene>
<keyword evidence="1" id="KW-0472">Membrane</keyword>
<feature type="chain" id="PRO_5044750169" description="Immunoglobulin domain-containing protein" evidence="2">
    <location>
        <begin position="22"/>
        <end position="223"/>
    </location>
</feature>
<reference evidence="4 5" key="1">
    <citation type="submission" date="2024-06" db="EMBL/GenBank/DDBJ databases">
        <authorList>
            <person name="Pan Q."/>
            <person name="Wen M."/>
            <person name="Jouanno E."/>
            <person name="Zahm M."/>
            <person name="Klopp C."/>
            <person name="Cabau C."/>
            <person name="Louis A."/>
            <person name="Berthelot C."/>
            <person name="Parey E."/>
            <person name="Roest Crollius H."/>
            <person name="Montfort J."/>
            <person name="Robinson-Rechavi M."/>
            <person name="Bouchez O."/>
            <person name="Lampietro C."/>
            <person name="Lopez Roques C."/>
            <person name="Donnadieu C."/>
            <person name="Postlethwait J."/>
            <person name="Bobe J."/>
            <person name="Verreycken H."/>
            <person name="Guiguen Y."/>
        </authorList>
    </citation>
    <scope>NUCLEOTIDE SEQUENCE [LARGE SCALE GENOMIC DNA]</scope>
    <source>
        <strain evidence="4">Up_M1</strain>
        <tissue evidence="4">Testis</tissue>
    </source>
</reference>
<dbReference type="InterPro" id="IPR013783">
    <property type="entry name" value="Ig-like_fold"/>
</dbReference>
<dbReference type="Proteomes" id="UP001557470">
    <property type="component" value="Unassembled WGS sequence"/>
</dbReference>
<dbReference type="InterPro" id="IPR036179">
    <property type="entry name" value="Ig-like_dom_sf"/>
</dbReference>
<keyword evidence="5" id="KW-1185">Reference proteome</keyword>
<evidence type="ECO:0000259" key="3">
    <source>
        <dbReference type="SMART" id="SM00409"/>
    </source>
</evidence>
<dbReference type="SUPFAM" id="SSF48726">
    <property type="entry name" value="Immunoglobulin"/>
    <property type="match status" value="1"/>
</dbReference>
<evidence type="ECO:0000256" key="1">
    <source>
        <dbReference type="SAM" id="Phobius"/>
    </source>
</evidence>
<evidence type="ECO:0000313" key="4">
    <source>
        <dbReference type="EMBL" id="KAL0977848.1"/>
    </source>
</evidence>
<feature type="transmembrane region" description="Helical" evidence="1">
    <location>
        <begin position="148"/>
        <end position="174"/>
    </location>
</feature>
<name>A0ABD0WRJ1_UMBPY</name>
<dbReference type="EMBL" id="JAGEUA010000005">
    <property type="protein sequence ID" value="KAL0977848.1"/>
    <property type="molecule type" value="Genomic_DNA"/>
</dbReference>
<organism evidence="4 5">
    <name type="scientific">Umbra pygmaea</name>
    <name type="common">Eastern mudminnow</name>
    <dbReference type="NCBI Taxonomy" id="75934"/>
    <lineage>
        <taxon>Eukaryota</taxon>
        <taxon>Metazoa</taxon>
        <taxon>Chordata</taxon>
        <taxon>Craniata</taxon>
        <taxon>Vertebrata</taxon>
        <taxon>Euteleostomi</taxon>
        <taxon>Actinopterygii</taxon>
        <taxon>Neopterygii</taxon>
        <taxon>Teleostei</taxon>
        <taxon>Protacanthopterygii</taxon>
        <taxon>Esociformes</taxon>
        <taxon>Umbridae</taxon>
        <taxon>Umbra</taxon>
    </lineage>
</organism>
<protein>
    <recommendedName>
        <fullName evidence="3">Immunoglobulin domain-containing protein</fullName>
    </recommendedName>
</protein>
<dbReference type="SMART" id="SM00409">
    <property type="entry name" value="IG"/>
    <property type="match status" value="1"/>
</dbReference>
<dbReference type="InterPro" id="IPR003599">
    <property type="entry name" value="Ig_sub"/>
</dbReference>
<keyword evidence="2" id="KW-0732">Signal</keyword>
<comment type="caution">
    <text evidence="4">The sequence shown here is derived from an EMBL/GenBank/DDBJ whole genome shotgun (WGS) entry which is preliminary data.</text>
</comment>
<feature type="domain" description="Immunoglobulin" evidence="3">
    <location>
        <begin position="19"/>
        <end position="126"/>
    </location>
</feature>
<sequence length="223" mass="25163">MEMQLIFLIVIHFFSVSSTMTRVVRPGATVTLGCSVPHKNLTMWYGHHSNKPPFVIIKAKLNKLGHKASSPKFYHGSNNGFILTLEQNNSISLTISNMTESLLGFYYCASGIEETEVGSGYVLKYRKNCFPAKSDDRNENPPKFSRQWWILMAILCLLSAVIAALFALIFTWICHRKGNNELVRTDPDQEQSKNLQEGEDGVLYSSLRFSNGGRRDNGKITHN</sequence>
<dbReference type="Gene3D" id="2.60.40.10">
    <property type="entry name" value="Immunoglobulins"/>
    <property type="match status" value="1"/>
</dbReference>
<evidence type="ECO:0000256" key="2">
    <source>
        <dbReference type="SAM" id="SignalP"/>
    </source>
</evidence>
<feature type="signal peptide" evidence="2">
    <location>
        <begin position="1"/>
        <end position="21"/>
    </location>
</feature>
<accession>A0ABD0WRJ1</accession>
<dbReference type="AlphaFoldDB" id="A0ABD0WRJ1"/>